<evidence type="ECO:0000256" key="2">
    <source>
        <dbReference type="ARBA" id="ARBA00023002"/>
    </source>
</evidence>
<dbReference type="GO" id="GO:0010181">
    <property type="term" value="F:FMN binding"/>
    <property type="evidence" value="ECO:0007669"/>
    <property type="project" value="InterPro"/>
</dbReference>
<feature type="domain" description="NADH:flavin oxidoreductase/NADH oxidase N-terminal" evidence="3">
    <location>
        <begin position="10"/>
        <end position="260"/>
    </location>
</feature>
<evidence type="ECO:0000256" key="1">
    <source>
        <dbReference type="ARBA" id="ARBA00022630"/>
    </source>
</evidence>
<dbReference type="InterPro" id="IPR001155">
    <property type="entry name" value="OxRdtase_FMN_N"/>
</dbReference>
<proteinExistence type="predicted"/>
<keyword evidence="1" id="KW-0285">Flavoprotein</keyword>
<organism evidence="4">
    <name type="scientific">marine metagenome</name>
    <dbReference type="NCBI Taxonomy" id="408172"/>
    <lineage>
        <taxon>unclassified sequences</taxon>
        <taxon>metagenomes</taxon>
        <taxon>ecological metagenomes</taxon>
    </lineage>
</organism>
<accession>A0A382UUL1</accession>
<dbReference type="InterPro" id="IPR051799">
    <property type="entry name" value="NADH_flavin_oxidoreductase"/>
</dbReference>
<dbReference type="EMBL" id="UINC01146903">
    <property type="protein sequence ID" value="SVD37900.1"/>
    <property type="molecule type" value="Genomic_DNA"/>
</dbReference>
<dbReference type="AlphaFoldDB" id="A0A382UUL1"/>
<dbReference type="PANTHER" id="PTHR43656">
    <property type="entry name" value="BINDING OXIDOREDUCTASE, PUTATIVE (AFU_ORTHOLOGUE AFUA_2G08260)-RELATED"/>
    <property type="match status" value="1"/>
</dbReference>
<dbReference type="Pfam" id="PF00724">
    <property type="entry name" value="Oxidored_FMN"/>
    <property type="match status" value="1"/>
</dbReference>
<reference evidence="4" key="1">
    <citation type="submission" date="2018-05" db="EMBL/GenBank/DDBJ databases">
        <authorList>
            <person name="Lanie J.A."/>
            <person name="Ng W.-L."/>
            <person name="Kazmierczak K.M."/>
            <person name="Andrzejewski T.M."/>
            <person name="Davidsen T.M."/>
            <person name="Wayne K.J."/>
            <person name="Tettelin H."/>
            <person name="Glass J.I."/>
            <person name="Rusch D."/>
            <person name="Podicherti R."/>
            <person name="Tsui H.-C.T."/>
            <person name="Winkler M.E."/>
        </authorList>
    </citation>
    <scope>NUCLEOTIDE SEQUENCE</scope>
</reference>
<gene>
    <name evidence="4" type="ORF">METZ01_LOCUS390754</name>
</gene>
<keyword evidence="2" id="KW-0560">Oxidoreductase</keyword>
<feature type="non-terminal residue" evidence="4">
    <location>
        <position position="263"/>
    </location>
</feature>
<dbReference type="SUPFAM" id="SSF51395">
    <property type="entry name" value="FMN-linked oxidoreductases"/>
    <property type="match status" value="1"/>
</dbReference>
<name>A0A382UUL1_9ZZZZ</name>
<evidence type="ECO:0000259" key="3">
    <source>
        <dbReference type="Pfam" id="PF00724"/>
    </source>
</evidence>
<dbReference type="GO" id="GO:0016491">
    <property type="term" value="F:oxidoreductase activity"/>
    <property type="evidence" value="ECO:0007669"/>
    <property type="project" value="UniProtKB-KW"/>
</dbReference>
<dbReference type="InterPro" id="IPR013785">
    <property type="entry name" value="Aldolase_TIM"/>
</dbReference>
<evidence type="ECO:0000313" key="4">
    <source>
        <dbReference type="EMBL" id="SVD37900.1"/>
    </source>
</evidence>
<dbReference type="PANTHER" id="PTHR43656:SF2">
    <property type="entry name" value="BINDING OXIDOREDUCTASE, PUTATIVE (AFU_ORTHOLOGUE AFUA_2G08260)-RELATED"/>
    <property type="match status" value="1"/>
</dbReference>
<protein>
    <recommendedName>
        <fullName evidence="3">NADH:flavin oxidoreductase/NADH oxidase N-terminal domain-containing protein</fullName>
    </recommendedName>
</protein>
<sequence>MTRDPRYDVLFEPVQIGPVTARNRFYQVPHCNGMGHGMPNTVAAMRGVKAEGGWAVVATEECDIHPSSDVLPYHEARLWDIEDQRRHAIMVDAVHAHGSLAAIELVHNGHVVSNRYSRLPVLAVSDMPVVGYDPVQASAMTRRDIANVRRWHRNAALRARDAGFDIVYVYAGHDLALPMHFISRRYNQRTDEYGGSLENRVRLTRELLEDTRDAVGDVCGVAFRFAVDELLGSDGICSDTEGREIVEMLAELPDLWDVNVSDW</sequence>
<dbReference type="Gene3D" id="3.20.20.70">
    <property type="entry name" value="Aldolase class I"/>
    <property type="match status" value="1"/>
</dbReference>